<proteinExistence type="inferred from homology"/>
<dbReference type="Pfam" id="PF03401">
    <property type="entry name" value="TctC"/>
    <property type="match status" value="1"/>
</dbReference>
<keyword evidence="3" id="KW-1185">Reference proteome</keyword>
<name>A0ABX6P3U3_9BURK</name>
<reference evidence="2 3" key="1">
    <citation type="submission" date="2020-05" db="EMBL/GenBank/DDBJ databases">
        <title>Ramlibacter rhizophilus sp. nov., isolated from rhizosphere soil of national flower Mugunghwa from South Korea.</title>
        <authorList>
            <person name="Zheng-Fei Y."/>
            <person name="Huan T."/>
        </authorList>
    </citation>
    <scope>NUCLEOTIDE SEQUENCE [LARGE SCALE GENOMIC DNA]</scope>
    <source>
        <strain evidence="2 3">H242</strain>
    </source>
</reference>
<dbReference type="Gene3D" id="3.40.190.150">
    <property type="entry name" value="Bordetella uptake gene, domain 1"/>
    <property type="match status" value="1"/>
</dbReference>
<accession>A0ABX6P3U3</accession>
<evidence type="ECO:0000256" key="1">
    <source>
        <dbReference type="ARBA" id="ARBA00006987"/>
    </source>
</evidence>
<dbReference type="EMBL" id="CP053418">
    <property type="protein sequence ID" value="QJW83796.1"/>
    <property type="molecule type" value="Genomic_DNA"/>
</dbReference>
<dbReference type="InterPro" id="IPR042100">
    <property type="entry name" value="Bug_dom1"/>
</dbReference>
<evidence type="ECO:0000313" key="2">
    <source>
        <dbReference type="EMBL" id="QJW83796.1"/>
    </source>
</evidence>
<organism evidence="2 3">
    <name type="scientific">Ramlibacter terrae</name>
    <dbReference type="NCBI Taxonomy" id="2732511"/>
    <lineage>
        <taxon>Bacteria</taxon>
        <taxon>Pseudomonadati</taxon>
        <taxon>Pseudomonadota</taxon>
        <taxon>Betaproteobacteria</taxon>
        <taxon>Burkholderiales</taxon>
        <taxon>Comamonadaceae</taxon>
        <taxon>Ramlibacter</taxon>
    </lineage>
</organism>
<sequence>MVRRIHAALEQALANPTLNTLLIADGMEPMKATPEQYGQLVKSDTERWGQLTRSLNLKAN</sequence>
<comment type="similarity">
    <text evidence="1">Belongs to the UPF0065 (bug) family.</text>
</comment>
<dbReference type="Proteomes" id="UP000500826">
    <property type="component" value="Chromosome"/>
</dbReference>
<gene>
    <name evidence="2" type="ORF">HK414_06625</name>
</gene>
<dbReference type="InterPro" id="IPR005064">
    <property type="entry name" value="BUG"/>
</dbReference>
<evidence type="ECO:0008006" key="4">
    <source>
        <dbReference type="Google" id="ProtNLM"/>
    </source>
</evidence>
<protein>
    <recommendedName>
        <fullName evidence="4">Tripartite tricarboxylate transporter family receptor</fullName>
    </recommendedName>
</protein>
<evidence type="ECO:0000313" key="3">
    <source>
        <dbReference type="Proteomes" id="UP000500826"/>
    </source>
</evidence>